<gene>
    <name evidence="5" type="primary">TPHA0F00350</name>
    <name evidence="5" type="ordered locus">TPHA_0F00350</name>
</gene>
<feature type="region of interest" description="Disordered" evidence="3">
    <location>
        <begin position="385"/>
        <end position="419"/>
    </location>
</feature>
<dbReference type="Proteomes" id="UP000005666">
    <property type="component" value="Chromosome 6"/>
</dbReference>
<dbReference type="SMART" id="SM00360">
    <property type="entry name" value="RRM"/>
    <property type="match status" value="3"/>
</dbReference>
<name>G8BUU0_TETPH</name>
<feature type="domain" description="RRM" evidence="4">
    <location>
        <begin position="59"/>
        <end position="138"/>
    </location>
</feature>
<dbReference type="CDD" id="cd00590">
    <property type="entry name" value="RRM_SF"/>
    <property type="match status" value="1"/>
</dbReference>
<dbReference type="PANTHER" id="PTHR21245">
    <property type="entry name" value="HETEROGENEOUS NUCLEAR RIBONUCLEOPROTEIN"/>
    <property type="match status" value="1"/>
</dbReference>
<feature type="compositionally biased region" description="Basic and acidic residues" evidence="3">
    <location>
        <begin position="8"/>
        <end position="20"/>
    </location>
</feature>
<dbReference type="OMA" id="LNKTMHV"/>
<dbReference type="Pfam" id="PF00076">
    <property type="entry name" value="RRM_1"/>
    <property type="match status" value="2"/>
</dbReference>
<dbReference type="GO" id="GO:0005634">
    <property type="term" value="C:nucleus"/>
    <property type="evidence" value="ECO:0007669"/>
    <property type="project" value="GOC"/>
</dbReference>
<evidence type="ECO:0000256" key="1">
    <source>
        <dbReference type="ARBA" id="ARBA00022884"/>
    </source>
</evidence>
<dbReference type="SUPFAM" id="SSF54928">
    <property type="entry name" value="RNA-binding domain, RBD"/>
    <property type="match status" value="2"/>
</dbReference>
<organism evidence="5 6">
    <name type="scientific">Tetrapisispora phaffii (strain ATCC 24235 / CBS 4417 / NBRC 1672 / NRRL Y-8282 / UCD 70-5)</name>
    <name type="common">Yeast</name>
    <name type="synonym">Fabospora phaffii</name>
    <dbReference type="NCBI Taxonomy" id="1071381"/>
    <lineage>
        <taxon>Eukaryota</taxon>
        <taxon>Fungi</taxon>
        <taxon>Dikarya</taxon>
        <taxon>Ascomycota</taxon>
        <taxon>Saccharomycotina</taxon>
        <taxon>Saccharomycetes</taxon>
        <taxon>Saccharomycetales</taxon>
        <taxon>Saccharomycetaceae</taxon>
        <taxon>Tetrapisispora</taxon>
    </lineage>
</organism>
<dbReference type="InterPro" id="IPR035979">
    <property type="entry name" value="RBD_domain_sf"/>
</dbReference>
<dbReference type="KEGG" id="tpf:TPHA_0F00350"/>
<evidence type="ECO:0000313" key="5">
    <source>
        <dbReference type="EMBL" id="CCE63522.1"/>
    </source>
</evidence>
<dbReference type="GO" id="GO:0010494">
    <property type="term" value="C:cytoplasmic stress granule"/>
    <property type="evidence" value="ECO:0007669"/>
    <property type="project" value="EnsemblFungi"/>
</dbReference>
<feature type="domain" description="RRM" evidence="4">
    <location>
        <begin position="428"/>
        <end position="502"/>
    </location>
</feature>
<feature type="region of interest" description="Disordered" evidence="3">
    <location>
        <begin position="1"/>
        <end position="53"/>
    </location>
</feature>
<evidence type="ECO:0000259" key="4">
    <source>
        <dbReference type="PROSITE" id="PS50102"/>
    </source>
</evidence>
<reference evidence="5 6" key="1">
    <citation type="journal article" date="2011" name="Proc. Natl. Acad. Sci. U.S.A.">
        <title>Evolutionary erosion of yeast sex chromosomes by mating-type switching accidents.</title>
        <authorList>
            <person name="Gordon J.L."/>
            <person name="Armisen D."/>
            <person name="Proux-Wera E."/>
            <person name="Oheigeartaigh S.S."/>
            <person name="Byrne K.P."/>
            <person name="Wolfe K.H."/>
        </authorList>
    </citation>
    <scope>NUCLEOTIDE SEQUENCE [LARGE SCALE GENOMIC DNA]</scope>
    <source>
        <strain evidence="6">ATCC 24235 / CBS 4417 / NBRC 1672 / NRRL Y-8282 / UCD 70-5</strain>
    </source>
</reference>
<keyword evidence="1 2" id="KW-0694">RNA-binding</keyword>
<dbReference type="OrthoDB" id="410044at2759"/>
<dbReference type="GO" id="GO:0003723">
    <property type="term" value="F:RNA binding"/>
    <property type="evidence" value="ECO:0007669"/>
    <property type="project" value="UniProtKB-UniRule"/>
</dbReference>
<evidence type="ECO:0000256" key="2">
    <source>
        <dbReference type="PROSITE-ProRule" id="PRU00176"/>
    </source>
</evidence>
<feature type="compositionally biased region" description="Acidic residues" evidence="3">
    <location>
        <begin position="396"/>
        <end position="412"/>
    </location>
</feature>
<dbReference type="EMBL" id="HE612861">
    <property type="protein sequence ID" value="CCE63522.1"/>
    <property type="molecule type" value="Genomic_DNA"/>
</dbReference>
<feature type="region of interest" description="Disordered" evidence="3">
    <location>
        <begin position="787"/>
        <end position="823"/>
    </location>
</feature>
<feature type="compositionally biased region" description="Low complexity" evidence="3">
    <location>
        <begin position="224"/>
        <end position="235"/>
    </location>
</feature>
<evidence type="ECO:0000313" key="6">
    <source>
        <dbReference type="Proteomes" id="UP000005666"/>
    </source>
</evidence>
<dbReference type="STRING" id="1071381.G8BUU0"/>
<dbReference type="GO" id="GO:0030435">
    <property type="term" value="P:sporulation resulting in formation of a cellular spore"/>
    <property type="evidence" value="ECO:0007669"/>
    <property type="project" value="EnsemblFungi"/>
</dbReference>
<dbReference type="GO" id="GO:0007131">
    <property type="term" value="P:reciprocal meiotic recombination"/>
    <property type="evidence" value="ECO:0007669"/>
    <property type="project" value="EnsemblFungi"/>
</dbReference>
<protein>
    <recommendedName>
        <fullName evidence="4">RRM domain-containing protein</fullName>
    </recommendedName>
</protein>
<dbReference type="GeneID" id="11535402"/>
<dbReference type="PROSITE" id="PS50102">
    <property type="entry name" value="RRM"/>
    <property type="match status" value="2"/>
</dbReference>
<dbReference type="Gene3D" id="3.30.70.330">
    <property type="match status" value="3"/>
</dbReference>
<dbReference type="InterPro" id="IPR012677">
    <property type="entry name" value="Nucleotide-bd_a/b_plait_sf"/>
</dbReference>
<evidence type="ECO:0000256" key="3">
    <source>
        <dbReference type="SAM" id="MobiDB-lite"/>
    </source>
</evidence>
<dbReference type="eggNOG" id="ENOG502QUGB">
    <property type="taxonomic scope" value="Eukaryota"/>
</dbReference>
<dbReference type="GO" id="GO:0006279">
    <property type="term" value="P:premeiotic DNA replication"/>
    <property type="evidence" value="ECO:0007669"/>
    <property type="project" value="EnsemblFungi"/>
</dbReference>
<feature type="region of interest" description="Disordered" evidence="3">
    <location>
        <begin position="216"/>
        <end position="240"/>
    </location>
</feature>
<accession>G8BUU0</accession>
<keyword evidence="6" id="KW-1185">Reference proteome</keyword>
<feature type="compositionally biased region" description="Acidic residues" evidence="3">
    <location>
        <begin position="27"/>
        <end position="43"/>
    </location>
</feature>
<dbReference type="RefSeq" id="XP_003685956.1">
    <property type="nucleotide sequence ID" value="XM_003685908.1"/>
</dbReference>
<dbReference type="AlphaFoldDB" id="G8BUU0"/>
<sequence>MNHKLKKNINDDAKEVKEDGEVVAATTEEEEEEEKEEEEEDERGEVRESANSFRGRPSSCIFVASLAATLTDDELCISVTENFKKFGELARVKVLRDPSNRPYAFVQYTNDKDAKKALKKAQGTSLNGRLLRCEPAKVNRTLFITHPIKKISSIDIQRLCEKFGELELVVPNRENNQYIKRYSYPLSNSNSWFVQFAYRDDAIRAFANFRGDNYGSNNTHHHNQNNQNNNHINLNSLGTPSFKTSDGYEDNDSNENLNNFWEVDWVQNISVPKHFNLLIKNDKETPTNVKVKNILLKSKDSKIDLTTTSSIRKNKYTARSQYSSENDNGEIIYNSETDSEGFVEYDIDNSSTKLINELSLEDKDQHPILTRDGNFYSDEKINCDTNTSNDIKHGEDEEVSDEDSVDEDEDDYYGNTTDDSDSVRIDKKSIFVGQLDPGSNKENLTDRFSTHGRILDLNLIVKPTNIFAFITFDTEAAAAAALERENHAIFLNKTMHVQYKEIGGLHRKKSRFNKNFGNSFLDNSKTFTGPQFNLAPPPINIYRKRNSMDYEPANMYNYMSPLPPMPIPPNCQYPTMTDYEMNNYIPYSKNSNYSFRRKSFPVRTNNSTANHSNSYPRYVVSPNNYNFKNDYASNTISTNTCMSNTTGDLVSDKTDSIENSIVTSKDNDSIEGLVNLQNKGVSNEKSNIKNKVDELTDSKSDINITEVSPTSRNAELNNKKKFYRRNSFYHQPIKPYYFPQYYYHPMNYPVGPNIASQTANSSYMMVYPFPPPPPSSTMMNSSMSMGRMSSNFQGSPPLASEHRYNAADAESFSNPNKSYELDY</sequence>
<dbReference type="HOGENOM" id="CLU_016668_0_0_1"/>
<proteinExistence type="predicted"/>
<dbReference type="InterPro" id="IPR000504">
    <property type="entry name" value="RRM_dom"/>
</dbReference>